<organism evidence="1 2">
    <name type="scientific">Lactobacillus amylovorus subsp. animalium</name>
    <dbReference type="NCBI Taxonomy" id="3378536"/>
    <lineage>
        <taxon>Bacteria</taxon>
        <taxon>Bacillati</taxon>
        <taxon>Bacillota</taxon>
        <taxon>Bacilli</taxon>
        <taxon>Lactobacillales</taxon>
        <taxon>Lactobacillaceae</taxon>
        <taxon>Lactobacillus</taxon>
    </lineage>
</organism>
<dbReference type="EMBL" id="BAAAAK010000001">
    <property type="protein sequence ID" value="GAA0041642.1"/>
    <property type="molecule type" value="Genomic_DNA"/>
</dbReference>
<gene>
    <name evidence="1" type="ORF">LATKL145_00520</name>
</gene>
<dbReference type="Proteomes" id="UP001437574">
    <property type="component" value="Unassembled WGS sequence"/>
</dbReference>
<accession>A0ABC9VL19</accession>
<sequence length="62" mass="7062">MSSFYITCVDGTPILNVVETNAGSFELWWKDSYQCNLGTFKTYEAAVDAIYKHYGRGRVIKC</sequence>
<protein>
    <submittedName>
        <fullName evidence="1">Uncharacterized protein</fullName>
    </submittedName>
</protein>
<proteinExistence type="predicted"/>
<evidence type="ECO:0000313" key="1">
    <source>
        <dbReference type="EMBL" id="GAA0041642.1"/>
    </source>
</evidence>
<name>A0ABC9VL19_LACAM</name>
<comment type="caution">
    <text evidence="1">The sequence shown here is derived from an EMBL/GenBank/DDBJ whole genome shotgun (WGS) entry which is preliminary data.</text>
</comment>
<dbReference type="AlphaFoldDB" id="A0ABC9VL19"/>
<evidence type="ECO:0000313" key="2">
    <source>
        <dbReference type="Proteomes" id="UP001437574"/>
    </source>
</evidence>
<reference evidence="2" key="2">
    <citation type="submission" date="2024-01" db="EMBL/GenBank/DDBJ databases">
        <title>Draft genome sequence of Lactobacillus amylovorus strain TKL145.</title>
        <authorList>
            <person name="Tohno M."/>
            <person name="Tanizawa Y."/>
        </authorList>
    </citation>
    <scope>NUCLEOTIDE SEQUENCE [LARGE SCALE GENOMIC DNA]</scope>
    <source>
        <strain evidence="2">TKL145</strain>
    </source>
</reference>
<reference evidence="1 2" key="1">
    <citation type="journal article" date="2024" name="Int. J. Syst. Evol. Microbiol.">
        <title>Proposal of Lactobacillus amylovorus subsp. animalis subsp. nov. and an emended description of Lactobacillus amylovorus.</title>
        <authorList>
            <person name="Yamane K."/>
            <person name="Tanizawa Y."/>
            <person name="Kobayashi H."/>
            <person name="Kamizono T."/>
            <person name="Kojima Y."/>
            <person name="Takagi H."/>
            <person name="Tohno M."/>
        </authorList>
    </citation>
    <scope>NUCLEOTIDE SEQUENCE [LARGE SCALE GENOMIC DNA]</scope>
    <source>
        <strain evidence="1 2">TKL145</strain>
    </source>
</reference>
<dbReference type="RefSeq" id="WP_353302242.1">
    <property type="nucleotide sequence ID" value="NZ_BAAAAK010000001.1"/>
</dbReference>